<name>A0A7W2TWU6_9GAMM</name>
<evidence type="ECO:0000256" key="2">
    <source>
        <dbReference type="ARBA" id="ARBA00022643"/>
    </source>
</evidence>
<keyword evidence="5" id="KW-1185">Reference proteome</keyword>
<dbReference type="AlphaFoldDB" id="A0A7W2TWU6"/>
<dbReference type="GO" id="GO:0010181">
    <property type="term" value="F:FMN binding"/>
    <property type="evidence" value="ECO:0007669"/>
    <property type="project" value="TreeGrafter"/>
</dbReference>
<protein>
    <submittedName>
        <fullName evidence="4">NAD(P)H-dependent oxidoreductase</fullName>
    </submittedName>
</protein>
<dbReference type="Proteomes" id="UP000539350">
    <property type="component" value="Unassembled WGS sequence"/>
</dbReference>
<dbReference type="Pfam" id="PF03358">
    <property type="entry name" value="FMN_red"/>
    <property type="match status" value="1"/>
</dbReference>
<evidence type="ECO:0000259" key="3">
    <source>
        <dbReference type="Pfam" id="PF03358"/>
    </source>
</evidence>
<dbReference type="Gene3D" id="3.40.50.360">
    <property type="match status" value="1"/>
</dbReference>
<comment type="caution">
    <text evidence="4">The sequence shown here is derived from an EMBL/GenBank/DDBJ whole genome shotgun (WGS) entry which is preliminary data.</text>
</comment>
<dbReference type="SUPFAM" id="SSF52218">
    <property type="entry name" value="Flavoproteins"/>
    <property type="match status" value="1"/>
</dbReference>
<evidence type="ECO:0000313" key="5">
    <source>
        <dbReference type="Proteomes" id="UP000539350"/>
    </source>
</evidence>
<comment type="cofactor">
    <cofactor evidence="1">
        <name>FMN</name>
        <dbReference type="ChEBI" id="CHEBI:58210"/>
    </cofactor>
</comment>
<organism evidence="4 5">
    <name type="scientific">Sediminihaliea albiluteola</name>
    <dbReference type="NCBI Taxonomy" id="2758564"/>
    <lineage>
        <taxon>Bacteria</taxon>
        <taxon>Pseudomonadati</taxon>
        <taxon>Pseudomonadota</taxon>
        <taxon>Gammaproteobacteria</taxon>
        <taxon>Cellvibrionales</taxon>
        <taxon>Halieaceae</taxon>
        <taxon>Sediminihaliea</taxon>
    </lineage>
</organism>
<reference evidence="4 5" key="1">
    <citation type="submission" date="2020-07" db="EMBL/GenBank/DDBJ databases">
        <title>Halieaceae bacterium, F7430, whole genome shotgun sequencing project.</title>
        <authorList>
            <person name="Jiang S."/>
            <person name="Liu Z.W."/>
            <person name="Du Z.J."/>
        </authorList>
    </citation>
    <scope>NUCLEOTIDE SEQUENCE [LARGE SCALE GENOMIC DNA]</scope>
    <source>
        <strain evidence="4 5">F7430</strain>
    </source>
</reference>
<gene>
    <name evidence="4" type="ORF">H2508_09955</name>
</gene>
<dbReference type="GO" id="GO:0016491">
    <property type="term" value="F:oxidoreductase activity"/>
    <property type="evidence" value="ECO:0007669"/>
    <property type="project" value="InterPro"/>
</dbReference>
<accession>A0A7W2TWU6</accession>
<evidence type="ECO:0000313" key="4">
    <source>
        <dbReference type="EMBL" id="MBA6413431.1"/>
    </source>
</evidence>
<proteinExistence type="predicted"/>
<keyword evidence="2" id="KW-0288">FMN</keyword>
<dbReference type="PANTHER" id="PTHR30543">
    <property type="entry name" value="CHROMATE REDUCTASE"/>
    <property type="match status" value="1"/>
</dbReference>
<sequence length="197" mass="21859">MTDSSKTLNVLGISGSLRRDSYNTAALRVARDNAPSDMNIEFADLSEIPLYNQDLRDEKVPAAVTKLVEQIIAADALLFSTPEYNYSMPAVLKNAIDWVSREQPQPFAGKPAAIMSSSMSLLGGVRAQYDLRRSMVFLDVHCLNKPEVMIASAHERFDEQGRLTDEDTKAHINKMVVALGKWTRLLQAGKQFQAGDK</sequence>
<dbReference type="GO" id="GO:0005829">
    <property type="term" value="C:cytosol"/>
    <property type="evidence" value="ECO:0007669"/>
    <property type="project" value="TreeGrafter"/>
</dbReference>
<feature type="domain" description="NADPH-dependent FMN reductase-like" evidence="3">
    <location>
        <begin position="9"/>
        <end position="154"/>
    </location>
</feature>
<dbReference type="InterPro" id="IPR029039">
    <property type="entry name" value="Flavoprotein-like_sf"/>
</dbReference>
<dbReference type="InterPro" id="IPR005025">
    <property type="entry name" value="FMN_Rdtase-like_dom"/>
</dbReference>
<keyword evidence="2" id="KW-0285">Flavoprotein</keyword>
<dbReference type="EMBL" id="JACFXU010000014">
    <property type="protein sequence ID" value="MBA6413431.1"/>
    <property type="molecule type" value="Genomic_DNA"/>
</dbReference>
<dbReference type="RefSeq" id="WP_182172632.1">
    <property type="nucleotide sequence ID" value="NZ_JACFXU010000014.1"/>
</dbReference>
<evidence type="ECO:0000256" key="1">
    <source>
        <dbReference type="ARBA" id="ARBA00001917"/>
    </source>
</evidence>
<dbReference type="PANTHER" id="PTHR30543:SF21">
    <property type="entry name" value="NAD(P)H-DEPENDENT FMN REDUCTASE LOT6"/>
    <property type="match status" value="1"/>
</dbReference>
<dbReference type="InterPro" id="IPR050712">
    <property type="entry name" value="NAD(P)H-dep_reductase"/>
</dbReference>